<dbReference type="Pfam" id="PF07045">
    <property type="entry name" value="DUF1330"/>
    <property type="match status" value="1"/>
</dbReference>
<comment type="caution">
    <text evidence="2">The sequence shown here is derived from an EMBL/GenBank/DDBJ whole genome shotgun (WGS) entry which is preliminary data.</text>
</comment>
<proteinExistence type="predicted"/>
<dbReference type="InterPro" id="IPR011008">
    <property type="entry name" value="Dimeric_a/b-barrel"/>
</dbReference>
<evidence type="ECO:0000313" key="2">
    <source>
        <dbReference type="EMBL" id="MBB3020069.1"/>
    </source>
</evidence>
<evidence type="ECO:0000313" key="3">
    <source>
        <dbReference type="Proteomes" id="UP000532010"/>
    </source>
</evidence>
<dbReference type="Proteomes" id="UP000532010">
    <property type="component" value="Unassembled WGS sequence"/>
</dbReference>
<dbReference type="AlphaFoldDB" id="A0A7W4VMS9"/>
<evidence type="ECO:0000259" key="1">
    <source>
        <dbReference type="Pfam" id="PF07045"/>
    </source>
</evidence>
<protein>
    <submittedName>
        <fullName evidence="2">Uncharacterized protein (DUF1330 family)</fullName>
    </submittedName>
</protein>
<gene>
    <name evidence="2" type="ORF">FHR70_003150</name>
</gene>
<feature type="domain" description="DUF1330" evidence="1">
    <location>
        <begin position="3"/>
        <end position="95"/>
    </location>
</feature>
<dbReference type="Gene3D" id="3.30.70.100">
    <property type="match status" value="1"/>
</dbReference>
<dbReference type="InterPro" id="IPR010753">
    <property type="entry name" value="DUF1330"/>
</dbReference>
<dbReference type="RefSeq" id="WP_183451743.1">
    <property type="nucleotide sequence ID" value="NZ_JACHWB010000004.1"/>
</dbReference>
<dbReference type="EMBL" id="JACHWB010000004">
    <property type="protein sequence ID" value="MBB3020069.1"/>
    <property type="molecule type" value="Genomic_DNA"/>
</dbReference>
<dbReference type="PANTHER" id="PTHR41521">
    <property type="match status" value="1"/>
</dbReference>
<organism evidence="2 3">
    <name type="scientific">Microvirga lupini</name>
    <dbReference type="NCBI Taxonomy" id="420324"/>
    <lineage>
        <taxon>Bacteria</taxon>
        <taxon>Pseudomonadati</taxon>
        <taxon>Pseudomonadota</taxon>
        <taxon>Alphaproteobacteria</taxon>
        <taxon>Hyphomicrobiales</taxon>
        <taxon>Methylobacteriaceae</taxon>
        <taxon>Microvirga</taxon>
    </lineage>
</organism>
<dbReference type="PANTHER" id="PTHR41521:SF4">
    <property type="entry name" value="BLR0684 PROTEIN"/>
    <property type="match status" value="1"/>
</dbReference>
<accession>A0A7W4VMS9</accession>
<sequence>MSTYAIGHLHDVNVGPDIVDYLRRIDATLEPFGGRFIIHGGPATILEGSWSGDLIMIAFPDRDSARAWYESPAYRQILPLRTRNSRGDVFLIEGVDADHKATDVLAGLPADQPLG</sequence>
<dbReference type="SUPFAM" id="SSF54909">
    <property type="entry name" value="Dimeric alpha+beta barrel"/>
    <property type="match status" value="1"/>
</dbReference>
<keyword evidence="3" id="KW-1185">Reference proteome</keyword>
<name>A0A7W4VMS9_9HYPH</name>
<reference evidence="2 3" key="1">
    <citation type="submission" date="2020-08" db="EMBL/GenBank/DDBJ databases">
        <title>The Agave Microbiome: Exploring the role of microbial communities in plant adaptations to desert environments.</title>
        <authorList>
            <person name="Partida-Martinez L.P."/>
        </authorList>
    </citation>
    <scope>NUCLEOTIDE SEQUENCE [LARGE SCALE GENOMIC DNA]</scope>
    <source>
        <strain evidence="2 3">AT3.9</strain>
    </source>
</reference>